<dbReference type="Proteomes" id="UP001652625">
    <property type="component" value="Chromosome 02"/>
</dbReference>
<evidence type="ECO:0000256" key="5">
    <source>
        <dbReference type="SAM" id="Phobius"/>
    </source>
</evidence>
<dbReference type="Gene3D" id="1.20.140.150">
    <property type="match status" value="1"/>
</dbReference>
<evidence type="ECO:0000313" key="6">
    <source>
        <dbReference type="Proteomes" id="UP001652625"/>
    </source>
</evidence>
<feature type="transmembrane region" description="Helical" evidence="5">
    <location>
        <begin position="401"/>
        <end position="426"/>
    </location>
</feature>
<evidence type="ECO:0000256" key="2">
    <source>
        <dbReference type="ARBA" id="ARBA00022692"/>
    </source>
</evidence>
<dbReference type="GeneID" id="105847579"/>
<dbReference type="InterPro" id="IPR050579">
    <property type="entry name" value="PMP-22/EMP/MP20-like"/>
</dbReference>
<evidence type="ECO:0000313" key="7">
    <source>
        <dbReference type="RefSeq" id="XP_065646696.1"/>
    </source>
</evidence>
<keyword evidence="6" id="KW-1185">Reference proteome</keyword>
<dbReference type="PANTHER" id="PTHR10671:SF108">
    <property type="entry name" value="CLAUDIN FAMILY PROTEIN-RELATED"/>
    <property type="match status" value="1"/>
</dbReference>
<accession>A0ABM4BCM9</accession>
<dbReference type="PANTHER" id="PTHR10671">
    <property type="entry name" value="EPITHELIAL MEMBRANE PROTEIN-RELATED"/>
    <property type="match status" value="1"/>
</dbReference>
<keyword evidence="2 5" id="KW-0812">Transmembrane</keyword>
<name>A0ABM4BCM9_HYDVU</name>
<dbReference type="Pfam" id="PF00822">
    <property type="entry name" value="PMP22_Claudin"/>
    <property type="match status" value="1"/>
</dbReference>
<feature type="transmembrane region" description="Helical" evidence="5">
    <location>
        <begin position="250"/>
        <end position="273"/>
    </location>
</feature>
<dbReference type="InterPro" id="IPR017974">
    <property type="entry name" value="Claudin_CS"/>
</dbReference>
<sequence>MFNQRTFEDDNSYYGENIYNHKRGQVNILHDNIYIKHRPGTESLTPRNYQYTNGISSKNRLNDYSEFYEQPARKKTNIVHSRYTGDGQKRTFYDTPSRNYLSHDFYKNEYDRKKLHSNAFQEEVYNKYKKRRYETPEYNIEKKMHPIDYRLLDHRFRQRRFSDSTYDRQNGRDMRNDIYIDNNVQYLPEPTFQNIQSSDYKHPNHQNYPDKKKVHYKFSSNNNNKSFYKDNDSVDPAVAKIRNKSKLCIIIFNNIFLLGGLATGLASCIKAPWWSKTDGVQLSIGLWETCKQTSPDTSWECHKYSTVSYESPFKSIQLLQSCMIASVASSGAAILVMCVVGFSLTKHPNITRLLIYIAGILTLVAAILYGLTVAYAVDNKNPANLVPVWVEVVNGSLDHAIMFYICCAAAACLFLALIHIVVLLFINDDYDTDQQETQSTDEDTIKYKFDNSEFDGNYNYNVNQGNRGVKQQFELRELQKSPKLAKNFKQKKQSLAEPVEPSGVSSKYLVHNGKTHQHPFNGHYTDVNEGYNHSINNVNEGYIQEQNLKIVGVKKKHSLPNILNENYNAENYPRQFINSVPTPAVYMYKNSEADFKNNVSYKKNIAAQQSVDYETYFNNPY</sequence>
<dbReference type="PROSITE" id="PS01346">
    <property type="entry name" value="CLAUDIN"/>
    <property type="match status" value="1"/>
</dbReference>
<keyword evidence="4 5" id="KW-0472">Membrane</keyword>
<evidence type="ECO:0000256" key="1">
    <source>
        <dbReference type="ARBA" id="ARBA00004141"/>
    </source>
</evidence>
<reference evidence="7" key="2">
    <citation type="submission" date="2025-08" db="UniProtKB">
        <authorList>
            <consortium name="RefSeq"/>
        </authorList>
    </citation>
    <scope>IDENTIFICATION</scope>
</reference>
<proteinExistence type="predicted"/>
<dbReference type="RefSeq" id="XP_065646696.1">
    <property type="nucleotide sequence ID" value="XM_065790624.1"/>
</dbReference>
<evidence type="ECO:0000256" key="4">
    <source>
        <dbReference type="ARBA" id="ARBA00023136"/>
    </source>
</evidence>
<keyword evidence="3 5" id="KW-1133">Transmembrane helix</keyword>
<gene>
    <name evidence="7" type="primary">LOC105847579</name>
</gene>
<organism evidence="6 7">
    <name type="scientific">Hydra vulgaris</name>
    <name type="common">Hydra</name>
    <name type="synonym">Hydra attenuata</name>
    <dbReference type="NCBI Taxonomy" id="6087"/>
    <lineage>
        <taxon>Eukaryota</taxon>
        <taxon>Metazoa</taxon>
        <taxon>Cnidaria</taxon>
        <taxon>Hydrozoa</taxon>
        <taxon>Hydroidolina</taxon>
        <taxon>Anthoathecata</taxon>
        <taxon>Aplanulata</taxon>
        <taxon>Hydridae</taxon>
        <taxon>Hydra</taxon>
    </lineage>
</organism>
<feature type="transmembrane region" description="Helical" evidence="5">
    <location>
        <begin position="354"/>
        <end position="377"/>
    </location>
</feature>
<dbReference type="InterPro" id="IPR004031">
    <property type="entry name" value="PMP22/EMP/MP20/Claudin"/>
</dbReference>
<protein>
    <submittedName>
        <fullName evidence="7">Uncharacterized protein LOC105847579 isoform X2</fullName>
    </submittedName>
</protein>
<evidence type="ECO:0000256" key="3">
    <source>
        <dbReference type="ARBA" id="ARBA00022989"/>
    </source>
</evidence>
<comment type="subcellular location">
    <subcellularLocation>
        <location evidence="1">Membrane</location>
        <topology evidence="1">Multi-pass membrane protein</topology>
    </subcellularLocation>
</comment>
<feature type="transmembrane region" description="Helical" evidence="5">
    <location>
        <begin position="318"/>
        <end position="342"/>
    </location>
</feature>
<reference evidence="6" key="1">
    <citation type="submission" date="2025-05" db="UniProtKB">
        <authorList>
            <consortium name="RefSeq"/>
        </authorList>
    </citation>
    <scope>NUCLEOTIDE SEQUENCE [LARGE SCALE GENOMIC DNA]</scope>
</reference>